<dbReference type="UniPathway" id="UPA00109">
    <property type="reaction ID" value="UER00189"/>
</dbReference>
<evidence type="ECO:0000256" key="2">
    <source>
        <dbReference type="ARBA" id="ARBA00007422"/>
    </source>
</evidence>
<dbReference type="Proteomes" id="UP000050501">
    <property type="component" value="Unassembled WGS sequence"/>
</dbReference>
<keyword evidence="6 9" id="KW-0963">Cytoplasm</keyword>
<evidence type="ECO:0000313" key="12">
    <source>
        <dbReference type="EMBL" id="KPL81820.1"/>
    </source>
</evidence>
<dbReference type="GO" id="GO:0005829">
    <property type="term" value="C:cytosol"/>
    <property type="evidence" value="ECO:0007669"/>
    <property type="project" value="TreeGrafter"/>
</dbReference>
<comment type="subcellular location">
    <subcellularLocation>
        <location evidence="9 10">Cytoplasm</location>
    </subcellularLocation>
</comment>
<dbReference type="GO" id="GO:0006094">
    <property type="term" value="P:gluconeogenesis"/>
    <property type="evidence" value="ECO:0007669"/>
    <property type="project" value="UniProtKB-UniRule"/>
</dbReference>
<dbReference type="AlphaFoldDB" id="A0A0M8JS39"/>
<feature type="active site" description="Proton acceptor" evidence="9">
    <location>
        <position position="166"/>
    </location>
</feature>
<evidence type="ECO:0000256" key="7">
    <source>
        <dbReference type="ARBA" id="ARBA00023152"/>
    </source>
</evidence>
<dbReference type="GO" id="GO:0004807">
    <property type="term" value="F:triose-phosphate isomerase activity"/>
    <property type="evidence" value="ECO:0007669"/>
    <property type="project" value="UniProtKB-UniRule"/>
</dbReference>
<comment type="pathway">
    <text evidence="9 10">Carbohydrate biosynthesis; gluconeogenesis.</text>
</comment>
<feature type="binding site" evidence="9">
    <location>
        <begin position="9"/>
        <end position="11"/>
    </location>
    <ligand>
        <name>substrate</name>
    </ligand>
</feature>
<reference evidence="11" key="1">
    <citation type="journal article" date="2015" name="Genome Announc.">
        <title>Draft Genome Sequences of Anaerolinea thermolimosa IMO-1, Bellilinea caldifistulae GOMI-1, Leptolinea tardivitalis YMTK-2, Levilinea saccharolytica KIBI-1, Longilinea arvoryzae KOME-1, Previously Described as Members of the Class Anaerolineae (Chloroflexi).</title>
        <authorList>
            <person name="Matsuura N."/>
            <person name="Tourlousse M.D."/>
            <person name="Ohashi A."/>
            <person name="Hugenholtz P."/>
            <person name="Sekiguchi Y."/>
        </authorList>
    </citation>
    <scope>NUCLEOTIDE SEQUENCE</scope>
    <source>
        <strain evidence="11">KIBI-1</strain>
    </source>
</reference>
<evidence type="ECO:0000313" key="13">
    <source>
        <dbReference type="Proteomes" id="UP000050501"/>
    </source>
</evidence>
<dbReference type="GO" id="GO:0019563">
    <property type="term" value="P:glycerol catabolic process"/>
    <property type="evidence" value="ECO:0007669"/>
    <property type="project" value="TreeGrafter"/>
</dbReference>
<dbReference type="SUPFAM" id="SSF51351">
    <property type="entry name" value="Triosephosphate isomerase (TIM)"/>
    <property type="match status" value="1"/>
</dbReference>
<dbReference type="RefSeq" id="WP_062419686.1">
    <property type="nucleotide sequence ID" value="NZ_BBXZ01000175.1"/>
</dbReference>
<accession>A0A0M8JS39</accession>
<organism evidence="11">
    <name type="scientific">Levilinea saccharolytica</name>
    <dbReference type="NCBI Taxonomy" id="229921"/>
    <lineage>
        <taxon>Bacteria</taxon>
        <taxon>Bacillati</taxon>
        <taxon>Chloroflexota</taxon>
        <taxon>Anaerolineae</taxon>
        <taxon>Anaerolineales</taxon>
        <taxon>Anaerolineaceae</taxon>
        <taxon>Levilinea</taxon>
    </lineage>
</organism>
<evidence type="ECO:0000256" key="1">
    <source>
        <dbReference type="ARBA" id="ARBA00004680"/>
    </source>
</evidence>
<dbReference type="PANTHER" id="PTHR21139">
    <property type="entry name" value="TRIOSEPHOSPHATE ISOMERASE"/>
    <property type="match status" value="1"/>
</dbReference>
<evidence type="ECO:0000256" key="8">
    <source>
        <dbReference type="ARBA" id="ARBA00023235"/>
    </source>
</evidence>
<dbReference type="Gene3D" id="3.20.20.70">
    <property type="entry name" value="Aldolase class I"/>
    <property type="match status" value="1"/>
</dbReference>
<dbReference type="InterPro" id="IPR013785">
    <property type="entry name" value="Aldolase_TIM"/>
</dbReference>
<proteinExistence type="inferred from homology"/>
<protein>
    <recommendedName>
        <fullName evidence="4 9">Triosephosphate isomerase</fullName>
        <shortName evidence="9">TIM</shortName>
        <shortName evidence="9">TPI</shortName>
        <ecNumber evidence="3 9">5.3.1.1</ecNumber>
    </recommendedName>
    <alternativeName>
        <fullName evidence="9">Triose-phosphate isomerase</fullName>
    </alternativeName>
</protein>
<keyword evidence="5 9" id="KW-0312">Gluconeogenesis</keyword>
<dbReference type="EC" id="5.3.1.1" evidence="3 9"/>
<dbReference type="EMBL" id="DF967975">
    <property type="protein sequence ID" value="GAP19405.1"/>
    <property type="molecule type" value="Genomic_DNA"/>
</dbReference>
<evidence type="ECO:0000256" key="3">
    <source>
        <dbReference type="ARBA" id="ARBA00011940"/>
    </source>
</evidence>
<dbReference type="GO" id="GO:0006096">
    <property type="term" value="P:glycolytic process"/>
    <property type="evidence" value="ECO:0007669"/>
    <property type="project" value="UniProtKB-UniRule"/>
</dbReference>
<sequence>MRKPFVAGNWKMNKTAAEARALVSEMLPGLRAVETVERVICPPFTALSTVAELLAGGPVGLGAQNMHWEASGAFTGEVAPAMVKEFCQYVILGHSERRAYFGETDQTVNRRLKAALAAGLTPIVCVGETLQENESGQTYKVVSGQVRGGLEGLSVEEVGRLVIAYEPVWAIGTGRAASGSDANAVVDGIIRPTLQEVFGNAAADAMRVLYGGSVTGANAAEFFQMPGIDGALVGGASLKPADFVKIVQAAAQ</sequence>
<gene>
    <name evidence="9 12" type="primary">tpiA</name>
    <name evidence="12" type="ORF">ADN01_09555</name>
    <name evidence="11" type="ORF">LSAC_03307</name>
</gene>
<evidence type="ECO:0000256" key="9">
    <source>
        <dbReference type="HAMAP-Rule" id="MF_00147"/>
    </source>
</evidence>
<feature type="binding site" evidence="9">
    <location>
        <begin position="234"/>
        <end position="235"/>
    </location>
    <ligand>
        <name>substrate</name>
    </ligand>
</feature>
<comment type="similarity">
    <text evidence="2 9 10">Belongs to the triosephosphate isomerase family.</text>
</comment>
<keyword evidence="8 9" id="KW-0413">Isomerase</keyword>
<dbReference type="OrthoDB" id="9809429at2"/>
<dbReference type="GO" id="GO:0046166">
    <property type="term" value="P:glyceraldehyde-3-phosphate biosynthetic process"/>
    <property type="evidence" value="ECO:0007669"/>
    <property type="project" value="TreeGrafter"/>
</dbReference>
<dbReference type="STRING" id="229921.ADN01_09555"/>
<dbReference type="PROSITE" id="PS00171">
    <property type="entry name" value="TIM_1"/>
    <property type="match status" value="1"/>
</dbReference>
<evidence type="ECO:0000256" key="5">
    <source>
        <dbReference type="ARBA" id="ARBA00022432"/>
    </source>
</evidence>
<evidence type="ECO:0000256" key="10">
    <source>
        <dbReference type="RuleBase" id="RU363013"/>
    </source>
</evidence>
<dbReference type="EMBL" id="LGCM01000035">
    <property type="protein sequence ID" value="KPL81820.1"/>
    <property type="molecule type" value="Genomic_DNA"/>
</dbReference>
<dbReference type="Pfam" id="PF00121">
    <property type="entry name" value="TIM"/>
    <property type="match status" value="1"/>
</dbReference>
<name>A0A0M8JS39_9CHLR</name>
<dbReference type="PANTHER" id="PTHR21139:SF42">
    <property type="entry name" value="TRIOSEPHOSPHATE ISOMERASE"/>
    <property type="match status" value="1"/>
</dbReference>
<feature type="active site" description="Electrophile" evidence="9">
    <location>
        <position position="94"/>
    </location>
</feature>
<evidence type="ECO:0000256" key="6">
    <source>
        <dbReference type="ARBA" id="ARBA00022490"/>
    </source>
</evidence>
<evidence type="ECO:0000256" key="4">
    <source>
        <dbReference type="ARBA" id="ARBA00019397"/>
    </source>
</evidence>
<feature type="binding site" evidence="9">
    <location>
        <position position="213"/>
    </location>
    <ligand>
        <name>substrate</name>
    </ligand>
</feature>
<dbReference type="InterPro" id="IPR020861">
    <property type="entry name" value="Triosephosphate_isomerase_AS"/>
</dbReference>
<dbReference type="InterPro" id="IPR035990">
    <property type="entry name" value="TIM_sf"/>
</dbReference>
<comment type="catalytic activity">
    <reaction evidence="9 10">
        <text>D-glyceraldehyde 3-phosphate = dihydroxyacetone phosphate</text>
        <dbReference type="Rhea" id="RHEA:18585"/>
        <dbReference type="ChEBI" id="CHEBI:57642"/>
        <dbReference type="ChEBI" id="CHEBI:59776"/>
        <dbReference type="EC" id="5.3.1.1"/>
    </reaction>
</comment>
<comment type="function">
    <text evidence="9">Involved in the gluconeogenesis. Catalyzes stereospecifically the conversion of dihydroxyacetone phosphate (DHAP) to D-glyceraldehyde-3-phosphate (G3P).</text>
</comment>
<dbReference type="CDD" id="cd00311">
    <property type="entry name" value="TIM"/>
    <property type="match status" value="1"/>
</dbReference>
<dbReference type="UniPathway" id="UPA00138"/>
<dbReference type="HAMAP" id="MF_00147_B">
    <property type="entry name" value="TIM_B"/>
    <property type="match status" value="1"/>
</dbReference>
<comment type="subunit">
    <text evidence="9 10">Homodimer.</text>
</comment>
<keyword evidence="7 9" id="KW-0324">Glycolysis</keyword>
<dbReference type="PROSITE" id="PS51440">
    <property type="entry name" value="TIM_2"/>
    <property type="match status" value="1"/>
</dbReference>
<dbReference type="PATRIC" id="fig|229921.5.peg.3744"/>
<dbReference type="InterPro" id="IPR000652">
    <property type="entry name" value="Triosephosphate_isomerase"/>
</dbReference>
<evidence type="ECO:0000313" key="11">
    <source>
        <dbReference type="EMBL" id="GAP19405.1"/>
    </source>
</evidence>
<keyword evidence="13" id="KW-1185">Reference proteome</keyword>
<feature type="binding site" evidence="9">
    <location>
        <position position="172"/>
    </location>
    <ligand>
        <name>substrate</name>
    </ligand>
</feature>
<dbReference type="InterPro" id="IPR022896">
    <property type="entry name" value="TrioseP_Isoase_bac/euk"/>
</dbReference>
<dbReference type="FunFam" id="3.20.20.70:FF:000016">
    <property type="entry name" value="Triosephosphate isomerase"/>
    <property type="match status" value="1"/>
</dbReference>
<comment type="pathway">
    <text evidence="1 9 10">Carbohydrate degradation; glycolysis; D-glyceraldehyde 3-phosphate from glycerone phosphate: step 1/1.</text>
</comment>
<dbReference type="NCBIfam" id="TIGR00419">
    <property type="entry name" value="tim"/>
    <property type="match status" value="1"/>
</dbReference>
<reference evidence="12 13" key="2">
    <citation type="submission" date="2015-07" db="EMBL/GenBank/DDBJ databases">
        <title>Genome sequence of Levilinea saccharolytica DSM 16555.</title>
        <authorList>
            <person name="Hemp J."/>
            <person name="Ward L.M."/>
            <person name="Pace L.A."/>
            <person name="Fischer W.W."/>
        </authorList>
    </citation>
    <scope>NUCLEOTIDE SEQUENCE [LARGE SCALE GENOMIC DNA]</scope>
    <source>
        <strain evidence="12 13">KIBI-1</strain>
    </source>
</reference>